<proteinExistence type="predicted"/>
<reference evidence="2 3" key="1">
    <citation type="submission" date="2023-12" db="EMBL/GenBank/DDBJ databases">
        <title>Baltic Sea Cyanobacteria.</title>
        <authorList>
            <person name="Delbaje E."/>
            <person name="Fewer D.P."/>
            <person name="Shishido T.K."/>
        </authorList>
    </citation>
    <scope>NUCLEOTIDE SEQUENCE [LARGE SCALE GENOMIC DNA]</scope>
    <source>
        <strain evidence="2 3">UHCC 0139</strain>
    </source>
</reference>
<comment type="caution">
    <text evidence="2">The sequence shown here is derived from an EMBL/GenBank/DDBJ whole genome shotgun (WGS) entry which is preliminary data.</text>
</comment>
<feature type="transmembrane region" description="Helical" evidence="1">
    <location>
        <begin position="49"/>
        <end position="73"/>
    </location>
</feature>
<evidence type="ECO:0000313" key="3">
    <source>
        <dbReference type="Proteomes" id="UP001304461"/>
    </source>
</evidence>
<dbReference type="Proteomes" id="UP001304461">
    <property type="component" value="Unassembled WGS sequence"/>
</dbReference>
<accession>A0ABU5RUN0</accession>
<sequence>MASGASVNAFLLLPTPLVTVIALVVVLVVIALVAWALQLMQAANDRREFSLMLAGCMVCSAAVGLATVMVLTFTSPVRLEARGLVAPETGPSGVSLDAIVLPWDDSLTLQGEG</sequence>
<keyword evidence="1" id="KW-1133">Transmembrane helix</keyword>
<organism evidence="2 3">
    <name type="scientific">Cyanobium gracile UHCC 0139</name>
    <dbReference type="NCBI Taxonomy" id="3110308"/>
    <lineage>
        <taxon>Bacteria</taxon>
        <taxon>Bacillati</taxon>
        <taxon>Cyanobacteriota</taxon>
        <taxon>Cyanophyceae</taxon>
        <taxon>Synechococcales</taxon>
        <taxon>Prochlorococcaceae</taxon>
        <taxon>Cyanobium</taxon>
    </lineage>
</organism>
<dbReference type="EMBL" id="JAYGHX010000005">
    <property type="protein sequence ID" value="MEA5391474.1"/>
    <property type="molecule type" value="Genomic_DNA"/>
</dbReference>
<evidence type="ECO:0000256" key="1">
    <source>
        <dbReference type="SAM" id="Phobius"/>
    </source>
</evidence>
<gene>
    <name evidence="2" type="ORF">VB738_09400</name>
</gene>
<keyword evidence="1" id="KW-0812">Transmembrane</keyword>
<feature type="transmembrane region" description="Helical" evidence="1">
    <location>
        <begin position="17"/>
        <end position="37"/>
    </location>
</feature>
<keyword evidence="1" id="KW-0472">Membrane</keyword>
<evidence type="ECO:0000313" key="2">
    <source>
        <dbReference type="EMBL" id="MEA5391474.1"/>
    </source>
</evidence>
<dbReference type="RefSeq" id="WP_323305506.1">
    <property type="nucleotide sequence ID" value="NZ_JAYGHX010000005.1"/>
</dbReference>
<protein>
    <submittedName>
        <fullName evidence="2">Uncharacterized protein</fullName>
    </submittedName>
</protein>
<name>A0ABU5RUN0_9CYAN</name>
<keyword evidence="3" id="KW-1185">Reference proteome</keyword>